<dbReference type="PROSITE" id="PS51257">
    <property type="entry name" value="PROKAR_LIPOPROTEIN"/>
    <property type="match status" value="1"/>
</dbReference>
<comment type="caution">
    <text evidence="3">The sequence shown here is derived from an EMBL/GenBank/DDBJ whole genome shotgun (WGS) entry which is preliminary data.</text>
</comment>
<dbReference type="EMBL" id="JBGLYH010000010">
    <property type="protein sequence ID" value="MEZ7196237.1"/>
    <property type="molecule type" value="Genomic_DNA"/>
</dbReference>
<reference evidence="3 4" key="1">
    <citation type="submission" date="2024-08" db="EMBL/GenBank/DDBJ databases">
        <title>Sulfate-reducing bacteria isolated from formation water of the oil field in Kazakhstan and description of Pseudodesulfovibrio sp.</title>
        <authorList>
            <person name="Bidzhieva S.K."/>
            <person name="Tourova T.P."/>
            <person name="Grouzdev D.S."/>
            <person name="Beletsky A.V."/>
            <person name="Sokolova D.S."/>
            <person name="Samigullina S.R."/>
            <person name="Poltaraus A.B."/>
            <person name="Avtukh A.N."/>
            <person name="Tereshina V.M."/>
            <person name="Zhaparov N.S."/>
            <person name="Mardanov A.V."/>
            <person name="Nazina T.N."/>
        </authorList>
    </citation>
    <scope>NUCLEOTIDE SEQUENCE [LARGE SCALE GENOMIC DNA]</scope>
    <source>
        <strain evidence="3 4">9FUS</strain>
    </source>
</reference>
<feature type="signal peptide" evidence="1">
    <location>
        <begin position="1"/>
        <end position="21"/>
    </location>
</feature>
<accession>A0ABV4JZS1</accession>
<evidence type="ECO:0000256" key="1">
    <source>
        <dbReference type="SAM" id="SignalP"/>
    </source>
</evidence>
<dbReference type="InterPro" id="IPR041215">
    <property type="entry name" value="FlgO_dom"/>
</dbReference>
<evidence type="ECO:0000313" key="4">
    <source>
        <dbReference type="Proteomes" id="UP001568698"/>
    </source>
</evidence>
<feature type="domain" description="FlgO" evidence="2">
    <location>
        <begin position="62"/>
        <end position="196"/>
    </location>
</feature>
<feature type="chain" id="PRO_5045768603" evidence="1">
    <location>
        <begin position="22"/>
        <end position="223"/>
    </location>
</feature>
<dbReference type="Pfam" id="PF17680">
    <property type="entry name" value="FlgO"/>
    <property type="match status" value="1"/>
</dbReference>
<evidence type="ECO:0000259" key="2">
    <source>
        <dbReference type="Pfam" id="PF17680"/>
    </source>
</evidence>
<protein>
    <submittedName>
        <fullName evidence="3">FlgO family outer membrane protein</fullName>
    </submittedName>
</protein>
<dbReference type="RefSeq" id="WP_371385776.1">
    <property type="nucleotide sequence ID" value="NZ_JBGLYH010000010.1"/>
</dbReference>
<proteinExistence type="predicted"/>
<dbReference type="Proteomes" id="UP001568698">
    <property type="component" value="Unassembled WGS sequence"/>
</dbReference>
<organism evidence="3 4">
    <name type="scientific">Pseudodesulfovibrio karagichevae</name>
    <dbReference type="NCBI Taxonomy" id="3239305"/>
    <lineage>
        <taxon>Bacteria</taxon>
        <taxon>Pseudomonadati</taxon>
        <taxon>Thermodesulfobacteriota</taxon>
        <taxon>Desulfovibrionia</taxon>
        <taxon>Desulfovibrionales</taxon>
        <taxon>Desulfovibrionaceae</taxon>
    </lineage>
</organism>
<keyword evidence="1" id="KW-0732">Signal</keyword>
<name>A0ABV4JZS1_9BACT</name>
<gene>
    <name evidence="3" type="ORF">AB6M95_05710</name>
</gene>
<evidence type="ECO:0000313" key="3">
    <source>
        <dbReference type="EMBL" id="MEZ7196237.1"/>
    </source>
</evidence>
<sequence length="223" mass="24249">MNKAALSILTAILLLSLQGCGNRLWEDTKETTTDTFNYVFDTTPTARSYHDTASVPIIELNYRAADVLFSNVDNNELTIDSAVFVSPFTNQDDPGDKSVFGQAMAQQIADRLVQHGVHINEGTPNATDFTYASGVSGADYGKSTSLAGSSRVLPPRSAKLVGSYVIADRYVYMTARVIRLVDSTVVSAHTWTLPITDSVREMLPQLSAKDEGMVPTVKTSFND</sequence>
<keyword evidence="4" id="KW-1185">Reference proteome</keyword>